<proteinExistence type="predicted"/>
<reference evidence="1" key="1">
    <citation type="submission" date="2023-03" db="EMBL/GenBank/DDBJ databases">
        <authorList>
            <person name="Steffen K."/>
            <person name="Cardenas P."/>
        </authorList>
    </citation>
    <scope>NUCLEOTIDE SEQUENCE</scope>
</reference>
<evidence type="ECO:0000313" key="1">
    <source>
        <dbReference type="EMBL" id="CAI8019804.1"/>
    </source>
</evidence>
<protein>
    <submittedName>
        <fullName evidence="1">Uncharacterized protein</fullName>
    </submittedName>
</protein>
<gene>
    <name evidence="1" type="ORF">GBAR_LOCUS11864</name>
</gene>
<dbReference type="AlphaFoldDB" id="A0AA35RYX5"/>
<comment type="caution">
    <text evidence="1">The sequence shown here is derived from an EMBL/GenBank/DDBJ whole genome shotgun (WGS) entry which is preliminary data.</text>
</comment>
<accession>A0AA35RYX5</accession>
<dbReference type="InterPro" id="IPR008996">
    <property type="entry name" value="IL1/FGF"/>
</dbReference>
<dbReference type="Proteomes" id="UP001174909">
    <property type="component" value="Unassembled WGS sequence"/>
</dbReference>
<evidence type="ECO:0000313" key="2">
    <source>
        <dbReference type="Proteomes" id="UP001174909"/>
    </source>
</evidence>
<dbReference type="SUPFAM" id="SSF50353">
    <property type="entry name" value="Cytokine"/>
    <property type="match status" value="1"/>
</dbReference>
<sequence>MKYIGVPLPHVSEDGPLWSSVVKKLLSGNQTIQQMLTEMEGVRVDLKMKDEEMCARETVLEQARTEGELTCASLKRVKQDLTREMTQCKTLEGRMGQISPANELFPDDNSEGGGEVEELRSRHREHMEAVQSLWKEQEAKKTEYESHVARLEPREREMNQMRSEFAAQRTWLVDRLEEMYELFTGREKPVSPLNHRGPVTPGGYRAATDQLVPTNDPILPTGYTIMDLFHPSNTFSLLPGIDPVGRPLTVQGNLLTGISIKGRGSLNQECGLVSEVAASFIVTLRIPNRGRLMVDDHRAVSIKVGDPAFEFIIRPYKDTKVTFESRKFLKSFLTVDQNAHLSVQEMPPDFSDIQFIVRVQRFVGPYTTQIMCPHGRPSIVNQLKDRSVVQLYSKATGIYLGLRVNGDVVGMTNADNDKTFMVYCDRGLGRVSLQSYAPPLLKLKMRYVLN</sequence>
<keyword evidence="2" id="KW-1185">Reference proteome</keyword>
<name>A0AA35RYX5_GEOBA</name>
<organism evidence="1 2">
    <name type="scientific">Geodia barretti</name>
    <name type="common">Barrett's horny sponge</name>
    <dbReference type="NCBI Taxonomy" id="519541"/>
    <lineage>
        <taxon>Eukaryota</taxon>
        <taxon>Metazoa</taxon>
        <taxon>Porifera</taxon>
        <taxon>Demospongiae</taxon>
        <taxon>Heteroscleromorpha</taxon>
        <taxon>Tetractinellida</taxon>
        <taxon>Astrophorina</taxon>
        <taxon>Geodiidae</taxon>
        <taxon>Geodia</taxon>
    </lineage>
</organism>
<dbReference type="EMBL" id="CASHTH010001777">
    <property type="protein sequence ID" value="CAI8019804.1"/>
    <property type="molecule type" value="Genomic_DNA"/>
</dbReference>
<dbReference type="Gene3D" id="1.10.287.1490">
    <property type="match status" value="1"/>
</dbReference>